<organism evidence="1 2">
    <name type="scientific">Tribolium castaneum</name>
    <name type="common">Red flour beetle</name>
    <dbReference type="NCBI Taxonomy" id="7070"/>
    <lineage>
        <taxon>Eukaryota</taxon>
        <taxon>Metazoa</taxon>
        <taxon>Ecdysozoa</taxon>
        <taxon>Arthropoda</taxon>
        <taxon>Hexapoda</taxon>
        <taxon>Insecta</taxon>
        <taxon>Pterygota</taxon>
        <taxon>Neoptera</taxon>
        <taxon>Endopterygota</taxon>
        <taxon>Coleoptera</taxon>
        <taxon>Polyphaga</taxon>
        <taxon>Cucujiformia</taxon>
        <taxon>Tenebrionidae</taxon>
        <taxon>Tenebrionidae incertae sedis</taxon>
        <taxon>Tribolium</taxon>
    </lineage>
</organism>
<dbReference type="AlphaFoldDB" id="A0A139WKC2"/>
<sequence>MLKYVKIAAFAAVVLSNLIMTAYAQGQGESQKSP</sequence>
<reference evidence="1 2" key="1">
    <citation type="journal article" date="2008" name="Nature">
        <title>The genome of the model beetle and pest Tribolium castaneum.</title>
        <authorList>
            <consortium name="Tribolium Genome Sequencing Consortium"/>
            <person name="Richards S."/>
            <person name="Gibbs R.A."/>
            <person name="Weinstock G.M."/>
            <person name="Brown S.J."/>
            <person name="Denell R."/>
            <person name="Beeman R.W."/>
            <person name="Gibbs R."/>
            <person name="Beeman R.W."/>
            <person name="Brown S.J."/>
            <person name="Bucher G."/>
            <person name="Friedrich M."/>
            <person name="Grimmelikhuijzen C.J."/>
            <person name="Klingler M."/>
            <person name="Lorenzen M."/>
            <person name="Richards S."/>
            <person name="Roth S."/>
            <person name="Schroder R."/>
            <person name="Tautz D."/>
            <person name="Zdobnov E.M."/>
            <person name="Muzny D."/>
            <person name="Gibbs R.A."/>
            <person name="Weinstock G.M."/>
            <person name="Attaway T."/>
            <person name="Bell S."/>
            <person name="Buhay C.J."/>
            <person name="Chandrabose M.N."/>
            <person name="Chavez D."/>
            <person name="Clerk-Blankenburg K.P."/>
            <person name="Cree A."/>
            <person name="Dao M."/>
            <person name="Davis C."/>
            <person name="Chacko J."/>
            <person name="Dinh H."/>
            <person name="Dugan-Rocha S."/>
            <person name="Fowler G."/>
            <person name="Garner T.T."/>
            <person name="Garnes J."/>
            <person name="Gnirke A."/>
            <person name="Hawes A."/>
            <person name="Hernandez J."/>
            <person name="Hines S."/>
            <person name="Holder M."/>
            <person name="Hume J."/>
            <person name="Jhangiani S.N."/>
            <person name="Joshi V."/>
            <person name="Khan Z.M."/>
            <person name="Jackson L."/>
            <person name="Kovar C."/>
            <person name="Kowis A."/>
            <person name="Lee S."/>
            <person name="Lewis L.R."/>
            <person name="Margolis J."/>
            <person name="Morgan M."/>
            <person name="Nazareth L.V."/>
            <person name="Nguyen N."/>
            <person name="Okwuonu G."/>
            <person name="Parker D."/>
            <person name="Richards S."/>
            <person name="Ruiz S.J."/>
            <person name="Santibanez J."/>
            <person name="Savard J."/>
            <person name="Scherer S.E."/>
            <person name="Schneider B."/>
            <person name="Sodergren E."/>
            <person name="Tautz D."/>
            <person name="Vattahil S."/>
            <person name="Villasana D."/>
            <person name="White C.S."/>
            <person name="Wright R."/>
            <person name="Park Y."/>
            <person name="Beeman R.W."/>
            <person name="Lord J."/>
            <person name="Oppert B."/>
            <person name="Lorenzen M."/>
            <person name="Brown S."/>
            <person name="Wang L."/>
            <person name="Savard J."/>
            <person name="Tautz D."/>
            <person name="Richards S."/>
            <person name="Weinstock G."/>
            <person name="Gibbs R.A."/>
            <person name="Liu Y."/>
            <person name="Worley K."/>
            <person name="Weinstock G."/>
            <person name="Elsik C.G."/>
            <person name="Reese J.T."/>
            <person name="Elhaik E."/>
            <person name="Landan G."/>
            <person name="Graur D."/>
            <person name="Arensburger P."/>
            <person name="Atkinson P."/>
            <person name="Beeman R.W."/>
            <person name="Beidler J."/>
            <person name="Brown S.J."/>
            <person name="Demuth J.P."/>
            <person name="Drury D.W."/>
            <person name="Du Y.Z."/>
            <person name="Fujiwara H."/>
            <person name="Lorenzen M."/>
            <person name="Maselli V."/>
            <person name="Osanai M."/>
            <person name="Park Y."/>
            <person name="Robertson H.M."/>
            <person name="Tu Z."/>
            <person name="Wang J.J."/>
            <person name="Wang S."/>
            <person name="Richards S."/>
            <person name="Song H."/>
            <person name="Zhang L."/>
            <person name="Sodergren E."/>
            <person name="Werner D."/>
            <person name="Stanke M."/>
            <person name="Morgenstern B."/>
            <person name="Solovyev V."/>
            <person name="Kosarev P."/>
            <person name="Brown G."/>
            <person name="Chen H.C."/>
            <person name="Ermolaeva O."/>
            <person name="Hlavina W."/>
            <person name="Kapustin Y."/>
            <person name="Kiryutin B."/>
            <person name="Kitts P."/>
            <person name="Maglott D."/>
            <person name="Pruitt K."/>
            <person name="Sapojnikov V."/>
            <person name="Souvorov A."/>
            <person name="Mackey A.J."/>
            <person name="Waterhouse R.M."/>
            <person name="Wyder S."/>
            <person name="Zdobnov E.M."/>
            <person name="Zdobnov E.M."/>
            <person name="Wyder S."/>
            <person name="Kriventseva E.V."/>
            <person name="Kadowaki T."/>
            <person name="Bork P."/>
            <person name="Aranda M."/>
            <person name="Bao R."/>
            <person name="Beermann A."/>
            <person name="Berns N."/>
            <person name="Bolognesi R."/>
            <person name="Bonneton F."/>
            <person name="Bopp D."/>
            <person name="Brown S.J."/>
            <person name="Bucher G."/>
            <person name="Butts T."/>
            <person name="Chaumot A."/>
            <person name="Denell R.E."/>
            <person name="Ferrier D.E."/>
            <person name="Friedrich M."/>
            <person name="Gordon C.M."/>
            <person name="Jindra M."/>
            <person name="Klingler M."/>
            <person name="Lan Q."/>
            <person name="Lattorff H.M."/>
            <person name="Laudet V."/>
            <person name="von Levetsow C."/>
            <person name="Liu Z."/>
            <person name="Lutz R."/>
            <person name="Lynch J.A."/>
            <person name="da Fonseca R.N."/>
            <person name="Posnien N."/>
            <person name="Reuter R."/>
            <person name="Roth S."/>
            <person name="Savard J."/>
            <person name="Schinko J.B."/>
            <person name="Schmitt C."/>
            <person name="Schoppmeier M."/>
            <person name="Schroder R."/>
            <person name="Shippy T.D."/>
            <person name="Simonnet F."/>
            <person name="Marques-Souza H."/>
            <person name="Tautz D."/>
            <person name="Tomoyasu Y."/>
            <person name="Trauner J."/>
            <person name="Van der Zee M."/>
            <person name="Vervoort M."/>
            <person name="Wittkopp N."/>
            <person name="Wimmer E.A."/>
            <person name="Yang X."/>
            <person name="Jones A.K."/>
            <person name="Sattelle D.B."/>
            <person name="Ebert P.R."/>
            <person name="Nelson D."/>
            <person name="Scott J.G."/>
            <person name="Beeman R.W."/>
            <person name="Muthukrishnan S."/>
            <person name="Kramer K.J."/>
            <person name="Arakane Y."/>
            <person name="Beeman R.W."/>
            <person name="Zhu Q."/>
            <person name="Hogenkamp D."/>
            <person name="Dixit R."/>
            <person name="Oppert B."/>
            <person name="Jiang H."/>
            <person name="Zou Z."/>
            <person name="Marshall J."/>
            <person name="Elpidina E."/>
            <person name="Vinokurov K."/>
            <person name="Oppert C."/>
            <person name="Zou Z."/>
            <person name="Evans J."/>
            <person name="Lu Z."/>
            <person name="Zhao P."/>
            <person name="Sumathipala N."/>
            <person name="Altincicek B."/>
            <person name="Vilcinskas A."/>
            <person name="Williams M."/>
            <person name="Hultmark D."/>
            <person name="Hetru C."/>
            <person name="Jiang H."/>
            <person name="Grimmelikhuijzen C.J."/>
            <person name="Hauser F."/>
            <person name="Cazzamali G."/>
            <person name="Williamson M."/>
            <person name="Park Y."/>
            <person name="Li B."/>
            <person name="Tanaka Y."/>
            <person name="Predel R."/>
            <person name="Neupert S."/>
            <person name="Schachtner J."/>
            <person name="Verleyen P."/>
            <person name="Raible F."/>
            <person name="Bork P."/>
            <person name="Friedrich M."/>
            <person name="Walden K.K."/>
            <person name="Robertson H.M."/>
            <person name="Angeli S."/>
            <person name="Foret S."/>
            <person name="Bucher G."/>
            <person name="Schuetz S."/>
            <person name="Maleszka R."/>
            <person name="Wimmer E.A."/>
            <person name="Beeman R.W."/>
            <person name="Lorenzen M."/>
            <person name="Tomoyasu Y."/>
            <person name="Miller S.C."/>
            <person name="Grossmann D."/>
            <person name="Bucher G."/>
        </authorList>
    </citation>
    <scope>NUCLEOTIDE SEQUENCE [LARGE SCALE GENOMIC DNA]</scope>
    <source>
        <strain evidence="1 2">Georgia GA2</strain>
    </source>
</reference>
<name>A0A139WKC2_TRICA</name>
<evidence type="ECO:0000313" key="1">
    <source>
        <dbReference type="EMBL" id="KYB28245.1"/>
    </source>
</evidence>
<reference evidence="1 2" key="2">
    <citation type="journal article" date="2010" name="Nucleic Acids Res.">
        <title>BeetleBase in 2010: revisions to provide comprehensive genomic information for Tribolium castaneum.</title>
        <authorList>
            <person name="Kim H.S."/>
            <person name="Murphy T."/>
            <person name="Xia J."/>
            <person name="Caragea D."/>
            <person name="Park Y."/>
            <person name="Beeman R.W."/>
            <person name="Lorenzen M.D."/>
            <person name="Butcher S."/>
            <person name="Manak J.R."/>
            <person name="Brown S.J."/>
        </authorList>
    </citation>
    <scope>GENOME REANNOTATION</scope>
    <source>
        <strain evidence="1 2">Georgia GA2</strain>
    </source>
</reference>
<gene>
    <name evidence="1" type="primary">AUGUSTUS-3.0.2_32671</name>
    <name evidence="1" type="ORF">TcasGA2_TC032671</name>
</gene>
<proteinExistence type="predicted"/>
<dbReference type="Proteomes" id="UP000007266">
    <property type="component" value="Linkage group 3"/>
</dbReference>
<evidence type="ECO:0000313" key="2">
    <source>
        <dbReference type="Proteomes" id="UP000007266"/>
    </source>
</evidence>
<keyword evidence="2" id="KW-1185">Reference proteome</keyword>
<protein>
    <submittedName>
        <fullName evidence="1">Uncharacterized protein</fullName>
    </submittedName>
</protein>
<dbReference type="EMBL" id="KQ971334">
    <property type="protein sequence ID" value="KYB28245.1"/>
    <property type="molecule type" value="Genomic_DNA"/>
</dbReference>
<dbReference type="InParanoid" id="A0A139WKC2"/>
<accession>A0A139WKC2</accession>